<dbReference type="Pfam" id="PF00149">
    <property type="entry name" value="Metallophos"/>
    <property type="match status" value="1"/>
</dbReference>
<dbReference type="InterPro" id="IPR004843">
    <property type="entry name" value="Calcineurin-like_PHP"/>
</dbReference>
<dbReference type="GO" id="GO:0016787">
    <property type="term" value="F:hydrolase activity"/>
    <property type="evidence" value="ECO:0007669"/>
    <property type="project" value="InterPro"/>
</dbReference>
<dbReference type="AlphaFoldDB" id="A0AA42PBA3"/>
<name>A0AA42PBA3_STUST</name>
<sequence>MTTYTLFTDPHLGTRRAAHTTRDSSKKLTLSLFKQAWDIIEDAENPVCLGDLFDRSQNSEDVLVQGYEIASNCRWVLAGNHDESNRADTVTSLRALQEMGCPVISSPSLSAPYFFADGPMYFVPHHASQELFEQAMLEAAEHAGRERAGRASVLMLHCNYDQPFATEDDTLNLSPAIAQKLLESFDYIFLGHEHKPSTHFDGRVVILGNSHVTSYADISDKFSYQLEITDDSIDLTKTRIWSKDERFASVMFGQELPDLGGVQFIDVIGSADEAVAVADFMQVVWESAPDALAVRNSVSVAGVNVVDDEAEKPVVEDLRTRISRELEGSDLAELFSELAKEVVV</sequence>
<evidence type="ECO:0000259" key="1">
    <source>
        <dbReference type="Pfam" id="PF00149"/>
    </source>
</evidence>
<reference evidence="2" key="1">
    <citation type="submission" date="2022-09" db="EMBL/GenBank/DDBJ databases">
        <title>Intensive care unit water sources are persistently colonized with multi-drug resistant bacteria and are the site of extensive horizontal gene transfer of antibiotic resistance genes.</title>
        <authorList>
            <person name="Diorio-Toth L."/>
        </authorList>
    </citation>
    <scope>NUCLEOTIDE SEQUENCE</scope>
    <source>
        <strain evidence="2">GD03947</strain>
    </source>
</reference>
<protein>
    <submittedName>
        <fullName evidence="2">Metallophosphoesterase</fullName>
    </submittedName>
</protein>
<dbReference type="Gene3D" id="3.60.21.10">
    <property type="match status" value="1"/>
</dbReference>
<dbReference type="InterPro" id="IPR029052">
    <property type="entry name" value="Metallo-depent_PP-like"/>
</dbReference>
<gene>
    <name evidence="2" type="ORF">N5C32_14585</name>
</gene>
<comment type="caution">
    <text evidence="2">The sequence shown here is derived from an EMBL/GenBank/DDBJ whole genome shotgun (WGS) entry which is preliminary data.</text>
</comment>
<dbReference type="SUPFAM" id="SSF56300">
    <property type="entry name" value="Metallo-dependent phosphatases"/>
    <property type="match status" value="1"/>
</dbReference>
<evidence type="ECO:0000313" key="3">
    <source>
        <dbReference type="Proteomes" id="UP001158500"/>
    </source>
</evidence>
<evidence type="ECO:0000313" key="2">
    <source>
        <dbReference type="EMBL" id="MDH1237263.1"/>
    </source>
</evidence>
<dbReference type="PANTHER" id="PTHR30337">
    <property type="entry name" value="COMPONENT OF ATP-DEPENDENT DSDNA EXONUCLEASE"/>
    <property type="match status" value="1"/>
</dbReference>
<dbReference type="PANTHER" id="PTHR30337:SF0">
    <property type="entry name" value="NUCLEASE SBCCD SUBUNIT D"/>
    <property type="match status" value="1"/>
</dbReference>
<dbReference type="RefSeq" id="WP_279641636.1">
    <property type="nucleotide sequence ID" value="NZ_JAOCAE010000009.1"/>
</dbReference>
<organism evidence="2 3">
    <name type="scientific">Stutzerimonas stutzeri</name>
    <name type="common">Pseudomonas stutzeri</name>
    <dbReference type="NCBI Taxonomy" id="316"/>
    <lineage>
        <taxon>Bacteria</taxon>
        <taxon>Pseudomonadati</taxon>
        <taxon>Pseudomonadota</taxon>
        <taxon>Gammaproteobacteria</taxon>
        <taxon>Pseudomonadales</taxon>
        <taxon>Pseudomonadaceae</taxon>
        <taxon>Stutzerimonas</taxon>
    </lineage>
</organism>
<dbReference type="EMBL" id="JAOCAE010000009">
    <property type="protein sequence ID" value="MDH1237263.1"/>
    <property type="molecule type" value="Genomic_DNA"/>
</dbReference>
<dbReference type="InterPro" id="IPR050535">
    <property type="entry name" value="DNA_Repair-Maintenance_Comp"/>
</dbReference>
<proteinExistence type="predicted"/>
<dbReference type="Proteomes" id="UP001158500">
    <property type="component" value="Unassembled WGS sequence"/>
</dbReference>
<accession>A0AA42PBA3</accession>
<feature type="domain" description="Calcineurin-like phosphoesterase" evidence="1">
    <location>
        <begin position="5"/>
        <end position="196"/>
    </location>
</feature>